<dbReference type="EMBL" id="CAUYUJ010015061">
    <property type="protein sequence ID" value="CAK0849465.1"/>
    <property type="molecule type" value="Genomic_DNA"/>
</dbReference>
<evidence type="ECO:0000256" key="5">
    <source>
        <dbReference type="SAM" id="Phobius"/>
    </source>
</evidence>
<evidence type="ECO:0000259" key="6">
    <source>
        <dbReference type="Pfam" id="PF07992"/>
    </source>
</evidence>
<keyword evidence="8" id="KW-1185">Reference proteome</keyword>
<evidence type="ECO:0000256" key="2">
    <source>
        <dbReference type="ARBA" id="ARBA00022630"/>
    </source>
</evidence>
<keyword evidence="3" id="KW-0274">FAD</keyword>
<dbReference type="SUPFAM" id="SSF51905">
    <property type="entry name" value="FAD/NAD(P)-binding domain"/>
    <property type="match status" value="1"/>
</dbReference>
<name>A0ABN9TTF5_9DINO</name>
<proteinExistence type="inferred from homology"/>
<evidence type="ECO:0000313" key="8">
    <source>
        <dbReference type="Proteomes" id="UP001189429"/>
    </source>
</evidence>
<sequence>MALCTRYCLAFAQGALWLLLSLLDLVLLPLFGSRRCLRRALGRPAAAARDSEGRQPAAVYGASASAGETSPEAALSGGGPLVVVIVGASWGGLAACHQLADDQRFRVVLIDRREFFEYTPGILRLFCQPGLHSSMALKLPKGSHKFVLGQVTSTSHDHVVLGDSTRIDFDYLILATGADYRQPITPSSNDVTLASRAATWHEEAAKVRTARSVLVLGGGAVGTELAAEIVCHFPEKRVTI</sequence>
<keyword evidence="4" id="KW-0560">Oxidoreductase</keyword>
<comment type="caution">
    <text evidence="7">The sequence shown here is derived from an EMBL/GenBank/DDBJ whole genome shotgun (WGS) entry which is preliminary data.</text>
</comment>
<gene>
    <name evidence="7" type="ORF">PCOR1329_LOCUS42145</name>
</gene>
<dbReference type="Pfam" id="PF07992">
    <property type="entry name" value="Pyr_redox_2"/>
    <property type="match status" value="1"/>
</dbReference>
<dbReference type="Gene3D" id="3.50.50.100">
    <property type="match status" value="1"/>
</dbReference>
<dbReference type="PANTHER" id="PTHR43735">
    <property type="entry name" value="APOPTOSIS-INDUCING FACTOR 1"/>
    <property type="match status" value="1"/>
</dbReference>
<organism evidence="7 8">
    <name type="scientific">Prorocentrum cordatum</name>
    <dbReference type="NCBI Taxonomy" id="2364126"/>
    <lineage>
        <taxon>Eukaryota</taxon>
        <taxon>Sar</taxon>
        <taxon>Alveolata</taxon>
        <taxon>Dinophyceae</taxon>
        <taxon>Prorocentrales</taxon>
        <taxon>Prorocentraceae</taxon>
        <taxon>Prorocentrum</taxon>
    </lineage>
</organism>
<accession>A0ABN9TTF5</accession>
<keyword evidence="5" id="KW-0472">Membrane</keyword>
<evidence type="ECO:0000256" key="1">
    <source>
        <dbReference type="ARBA" id="ARBA00006442"/>
    </source>
</evidence>
<dbReference type="PANTHER" id="PTHR43735:SF3">
    <property type="entry name" value="FERROPTOSIS SUPPRESSOR PROTEIN 1"/>
    <property type="match status" value="1"/>
</dbReference>
<feature type="transmembrane region" description="Helical" evidence="5">
    <location>
        <begin position="7"/>
        <end position="31"/>
    </location>
</feature>
<keyword evidence="5" id="KW-1133">Transmembrane helix</keyword>
<dbReference type="InterPro" id="IPR023753">
    <property type="entry name" value="FAD/NAD-binding_dom"/>
</dbReference>
<evidence type="ECO:0000256" key="4">
    <source>
        <dbReference type="ARBA" id="ARBA00023002"/>
    </source>
</evidence>
<keyword evidence="5" id="KW-0812">Transmembrane</keyword>
<dbReference type="Proteomes" id="UP001189429">
    <property type="component" value="Unassembled WGS sequence"/>
</dbReference>
<reference evidence="7" key="1">
    <citation type="submission" date="2023-10" db="EMBL/GenBank/DDBJ databases">
        <authorList>
            <person name="Chen Y."/>
            <person name="Shah S."/>
            <person name="Dougan E. K."/>
            <person name="Thang M."/>
            <person name="Chan C."/>
        </authorList>
    </citation>
    <scope>NUCLEOTIDE SEQUENCE [LARGE SCALE GENOMIC DNA]</scope>
</reference>
<evidence type="ECO:0000256" key="3">
    <source>
        <dbReference type="ARBA" id="ARBA00022827"/>
    </source>
</evidence>
<keyword evidence="2" id="KW-0285">Flavoprotein</keyword>
<evidence type="ECO:0000313" key="7">
    <source>
        <dbReference type="EMBL" id="CAK0849465.1"/>
    </source>
</evidence>
<feature type="domain" description="FAD/NAD(P)-binding" evidence="6">
    <location>
        <begin position="83"/>
        <end position="229"/>
    </location>
</feature>
<dbReference type="InterPro" id="IPR036188">
    <property type="entry name" value="FAD/NAD-bd_sf"/>
</dbReference>
<dbReference type="PRINTS" id="PR00368">
    <property type="entry name" value="FADPNR"/>
</dbReference>
<comment type="similarity">
    <text evidence="1">Belongs to the FAD-dependent oxidoreductase family.</text>
</comment>
<protein>
    <recommendedName>
        <fullName evidence="6">FAD/NAD(P)-binding domain-containing protein</fullName>
    </recommendedName>
</protein>